<dbReference type="InterPro" id="IPR013324">
    <property type="entry name" value="RNA_pol_sigma_r3/r4-like"/>
</dbReference>
<dbReference type="Pfam" id="PF04542">
    <property type="entry name" value="Sigma70_r2"/>
    <property type="match status" value="1"/>
</dbReference>
<evidence type="ECO:0000313" key="8">
    <source>
        <dbReference type="EMBL" id="RIV80730.1"/>
    </source>
</evidence>
<name>A0A418NLW6_9SPHN</name>
<dbReference type="EMBL" id="QXFK01000019">
    <property type="protein sequence ID" value="RIV76015.1"/>
    <property type="molecule type" value="Genomic_DNA"/>
</dbReference>
<reference evidence="8 9" key="1">
    <citation type="submission" date="2018-08" db="EMBL/GenBank/DDBJ databases">
        <title>Altererythrobacter sp.Ery1 and Ery12, the genome sequencing of novel strains in genus Alterythrobacter.</title>
        <authorList>
            <person name="Cheng H."/>
            <person name="Wu Y.-H."/>
            <person name="Fang C."/>
            <person name="Xu X.-W."/>
        </authorList>
    </citation>
    <scope>NUCLEOTIDE SEQUENCE [LARGE SCALE GENOMIC DNA]</scope>
    <source>
        <strain evidence="8 9">Ery1</strain>
    </source>
</reference>
<dbReference type="InterPro" id="IPR013325">
    <property type="entry name" value="RNA_pol_sigma_r2"/>
</dbReference>
<proteinExistence type="inferred from homology"/>
<keyword evidence="4" id="KW-0804">Transcription</keyword>
<dbReference type="SUPFAM" id="SSF88946">
    <property type="entry name" value="Sigma2 domain of RNA polymerase sigma factors"/>
    <property type="match status" value="1"/>
</dbReference>
<dbReference type="PANTHER" id="PTHR43133:SF63">
    <property type="entry name" value="RNA POLYMERASE SIGMA FACTOR FECI-RELATED"/>
    <property type="match status" value="1"/>
</dbReference>
<feature type="domain" description="RNA polymerase sigma factor 70 region 4 type 2" evidence="6">
    <location>
        <begin position="109"/>
        <end position="161"/>
    </location>
</feature>
<dbReference type="InterPro" id="IPR039425">
    <property type="entry name" value="RNA_pol_sigma-70-like"/>
</dbReference>
<gene>
    <name evidence="8" type="ORF">D2V04_01745</name>
    <name evidence="7" type="ORF">D2V04_17380</name>
</gene>
<feature type="domain" description="RNA polymerase sigma-70 region 2" evidence="5">
    <location>
        <begin position="14"/>
        <end position="78"/>
    </location>
</feature>
<comment type="caution">
    <text evidence="8">The sequence shown here is derived from an EMBL/GenBank/DDBJ whole genome shotgun (WGS) entry which is preliminary data.</text>
</comment>
<accession>A0A418NLW6</accession>
<dbReference type="SUPFAM" id="SSF88659">
    <property type="entry name" value="Sigma3 and sigma4 domains of RNA polymerase sigma factors"/>
    <property type="match status" value="1"/>
</dbReference>
<dbReference type="Gene3D" id="1.10.10.10">
    <property type="entry name" value="Winged helix-like DNA-binding domain superfamily/Winged helix DNA-binding domain"/>
    <property type="match status" value="1"/>
</dbReference>
<evidence type="ECO:0000259" key="5">
    <source>
        <dbReference type="Pfam" id="PF04542"/>
    </source>
</evidence>
<keyword evidence="2" id="KW-0805">Transcription regulation</keyword>
<dbReference type="EMBL" id="QXFK01000008">
    <property type="protein sequence ID" value="RIV80730.1"/>
    <property type="molecule type" value="Genomic_DNA"/>
</dbReference>
<dbReference type="NCBIfam" id="TIGR02937">
    <property type="entry name" value="sigma70-ECF"/>
    <property type="match status" value="1"/>
</dbReference>
<comment type="similarity">
    <text evidence="1">Belongs to the sigma-70 factor family. ECF subfamily.</text>
</comment>
<evidence type="ECO:0000259" key="6">
    <source>
        <dbReference type="Pfam" id="PF08281"/>
    </source>
</evidence>
<dbReference type="InterPro" id="IPR007627">
    <property type="entry name" value="RNA_pol_sigma70_r2"/>
</dbReference>
<evidence type="ECO:0000256" key="1">
    <source>
        <dbReference type="ARBA" id="ARBA00010641"/>
    </source>
</evidence>
<dbReference type="OrthoDB" id="7620544at2"/>
<dbReference type="InterPro" id="IPR036388">
    <property type="entry name" value="WH-like_DNA-bd_sf"/>
</dbReference>
<dbReference type="Pfam" id="PF08281">
    <property type="entry name" value="Sigma70_r4_2"/>
    <property type="match status" value="1"/>
</dbReference>
<dbReference type="PANTHER" id="PTHR43133">
    <property type="entry name" value="RNA POLYMERASE ECF-TYPE SIGMA FACTO"/>
    <property type="match status" value="1"/>
</dbReference>
<keyword evidence="3" id="KW-0731">Sigma factor</keyword>
<dbReference type="GO" id="GO:0003677">
    <property type="term" value="F:DNA binding"/>
    <property type="evidence" value="ECO:0007669"/>
    <property type="project" value="InterPro"/>
</dbReference>
<dbReference type="RefSeq" id="WP_119511639.1">
    <property type="nucleotide sequence ID" value="NZ_QXFK01000008.1"/>
</dbReference>
<evidence type="ECO:0000313" key="7">
    <source>
        <dbReference type="EMBL" id="RIV76015.1"/>
    </source>
</evidence>
<evidence type="ECO:0000256" key="2">
    <source>
        <dbReference type="ARBA" id="ARBA00023015"/>
    </source>
</evidence>
<organism evidence="8 9">
    <name type="scientific">Pelagerythrobacter aerophilus</name>
    <dbReference type="NCBI Taxonomy" id="2306995"/>
    <lineage>
        <taxon>Bacteria</taxon>
        <taxon>Pseudomonadati</taxon>
        <taxon>Pseudomonadota</taxon>
        <taxon>Alphaproteobacteria</taxon>
        <taxon>Sphingomonadales</taxon>
        <taxon>Erythrobacteraceae</taxon>
        <taxon>Pelagerythrobacter</taxon>
    </lineage>
</organism>
<evidence type="ECO:0000313" key="9">
    <source>
        <dbReference type="Proteomes" id="UP000285092"/>
    </source>
</evidence>
<keyword evidence="9" id="KW-1185">Reference proteome</keyword>
<dbReference type="InterPro" id="IPR013249">
    <property type="entry name" value="RNA_pol_sigma70_r4_t2"/>
</dbReference>
<dbReference type="Proteomes" id="UP000285092">
    <property type="component" value="Unassembled WGS sequence"/>
</dbReference>
<evidence type="ECO:0000256" key="4">
    <source>
        <dbReference type="ARBA" id="ARBA00023163"/>
    </source>
</evidence>
<dbReference type="AlphaFoldDB" id="A0A418NLW6"/>
<evidence type="ECO:0000256" key="3">
    <source>
        <dbReference type="ARBA" id="ARBA00023082"/>
    </source>
</evidence>
<dbReference type="GO" id="GO:0016987">
    <property type="term" value="F:sigma factor activity"/>
    <property type="evidence" value="ECO:0007669"/>
    <property type="project" value="UniProtKB-KW"/>
</dbReference>
<dbReference type="InterPro" id="IPR014284">
    <property type="entry name" value="RNA_pol_sigma-70_dom"/>
</dbReference>
<protein>
    <submittedName>
        <fullName evidence="8">Sigma-70 family RNA polymerase sigma factor</fullName>
    </submittedName>
</protein>
<dbReference type="GO" id="GO:0006352">
    <property type="term" value="P:DNA-templated transcription initiation"/>
    <property type="evidence" value="ECO:0007669"/>
    <property type="project" value="InterPro"/>
</dbReference>
<sequence length="168" mass="19825">MTAPNSSAAFDAFYRAEHKRMLRYFRKRAGPDAAPDLAQEAFTRVLRSGAFERVEFPGAYLTRTARNLLIERTRRKMRRPAIIHPFDEERDASVRPEQAWRIEAADVRRAYWRALRAMPRRTRHIFLLHRLRHLTYKQIAQHLGVSNKTVKYHMERALARCRQALAPS</sequence>
<dbReference type="Gene3D" id="1.10.1740.10">
    <property type="match status" value="1"/>
</dbReference>